<dbReference type="PROSITE" id="PS51421">
    <property type="entry name" value="RAS"/>
    <property type="match status" value="1"/>
</dbReference>
<sequence length="227" mass="25423">MSEEENQISFKFVLIGDSAVGKTAMCKKFCENTFDDHQPQTVALEFGTRSIEIEGQRIKLQIWDTAGQERFHSITRAYFRSSTAIFLIYDVTNRDSFAHLSGWIEDAQRLSPANSIKVLVGNKTDLVNGSSENNNETQKSKRAVLTEEANDFAQQNGLKFFETSALSGDRINDTFIETAHDVYRKMVEGKIDLRQPPTILIKDSNNINNDGESENPQGDGQKGKGCC</sequence>
<dbReference type="InterPro" id="IPR001806">
    <property type="entry name" value="Small_GTPase"/>
</dbReference>
<dbReference type="PROSITE" id="PS51419">
    <property type="entry name" value="RAB"/>
    <property type="match status" value="1"/>
</dbReference>
<dbReference type="Proteomes" id="UP001470230">
    <property type="component" value="Unassembled WGS sequence"/>
</dbReference>
<feature type="region of interest" description="Disordered" evidence="2">
    <location>
        <begin position="201"/>
        <end position="227"/>
    </location>
</feature>
<dbReference type="SMART" id="SM00173">
    <property type="entry name" value="RAS"/>
    <property type="match status" value="1"/>
</dbReference>
<reference evidence="3 4" key="1">
    <citation type="submission" date="2024-04" db="EMBL/GenBank/DDBJ databases">
        <title>Tritrichomonas musculus Genome.</title>
        <authorList>
            <person name="Alves-Ferreira E."/>
            <person name="Grigg M."/>
            <person name="Lorenzi H."/>
            <person name="Galac M."/>
        </authorList>
    </citation>
    <scope>NUCLEOTIDE SEQUENCE [LARGE SCALE GENOMIC DNA]</scope>
    <source>
        <strain evidence="3 4">EAF2021</strain>
    </source>
</reference>
<dbReference type="InterPro" id="IPR027417">
    <property type="entry name" value="P-loop_NTPase"/>
</dbReference>
<gene>
    <name evidence="3" type="ORF">M9Y10_022421</name>
</gene>
<dbReference type="Gene3D" id="3.40.50.300">
    <property type="entry name" value="P-loop containing nucleotide triphosphate hydrolases"/>
    <property type="match status" value="1"/>
</dbReference>
<keyword evidence="4" id="KW-1185">Reference proteome</keyword>
<dbReference type="PROSITE" id="PS51420">
    <property type="entry name" value="RHO"/>
    <property type="match status" value="1"/>
</dbReference>
<evidence type="ECO:0000256" key="1">
    <source>
        <dbReference type="ARBA" id="ARBA00006270"/>
    </source>
</evidence>
<dbReference type="PRINTS" id="PR00449">
    <property type="entry name" value="RASTRNSFRMNG"/>
</dbReference>
<dbReference type="InterPro" id="IPR005225">
    <property type="entry name" value="Small_GTP-bd"/>
</dbReference>
<evidence type="ECO:0000313" key="3">
    <source>
        <dbReference type="EMBL" id="KAK8893991.1"/>
    </source>
</evidence>
<accession>A0ABR2KT77</accession>
<dbReference type="Pfam" id="PF00071">
    <property type="entry name" value="Ras"/>
    <property type="match status" value="1"/>
</dbReference>
<dbReference type="NCBIfam" id="TIGR00231">
    <property type="entry name" value="small_GTP"/>
    <property type="match status" value="1"/>
</dbReference>
<name>A0ABR2KT77_9EUKA</name>
<dbReference type="SMART" id="SM00174">
    <property type="entry name" value="RHO"/>
    <property type="match status" value="1"/>
</dbReference>
<dbReference type="InterPro" id="IPR050209">
    <property type="entry name" value="Rab_GTPases_membrane_traffic"/>
</dbReference>
<dbReference type="SUPFAM" id="SSF52540">
    <property type="entry name" value="P-loop containing nucleoside triphosphate hydrolases"/>
    <property type="match status" value="1"/>
</dbReference>
<evidence type="ECO:0000256" key="2">
    <source>
        <dbReference type="SAM" id="MobiDB-lite"/>
    </source>
</evidence>
<proteinExistence type="inferred from homology"/>
<dbReference type="PANTHER" id="PTHR47979">
    <property type="entry name" value="DRAB11-RELATED"/>
    <property type="match status" value="1"/>
</dbReference>
<comment type="caution">
    <text evidence="3">The sequence shown here is derived from an EMBL/GenBank/DDBJ whole genome shotgun (WGS) entry which is preliminary data.</text>
</comment>
<organism evidence="3 4">
    <name type="scientific">Tritrichomonas musculus</name>
    <dbReference type="NCBI Taxonomy" id="1915356"/>
    <lineage>
        <taxon>Eukaryota</taxon>
        <taxon>Metamonada</taxon>
        <taxon>Parabasalia</taxon>
        <taxon>Tritrichomonadida</taxon>
        <taxon>Tritrichomonadidae</taxon>
        <taxon>Tritrichomonas</taxon>
    </lineage>
</organism>
<dbReference type="CDD" id="cd00154">
    <property type="entry name" value="Rab"/>
    <property type="match status" value="1"/>
</dbReference>
<protein>
    <submittedName>
        <fullName evidence="3">Uncharacterized protein</fullName>
    </submittedName>
</protein>
<comment type="similarity">
    <text evidence="1">Belongs to the small GTPase superfamily. Rab family.</text>
</comment>
<dbReference type="EMBL" id="JAPFFF010000003">
    <property type="protein sequence ID" value="KAK8893991.1"/>
    <property type="molecule type" value="Genomic_DNA"/>
</dbReference>
<feature type="compositionally biased region" description="Polar residues" evidence="2">
    <location>
        <begin position="203"/>
        <end position="218"/>
    </location>
</feature>
<evidence type="ECO:0000313" key="4">
    <source>
        <dbReference type="Proteomes" id="UP001470230"/>
    </source>
</evidence>
<dbReference type="SMART" id="SM00176">
    <property type="entry name" value="RAN"/>
    <property type="match status" value="1"/>
</dbReference>
<dbReference type="SMART" id="SM00175">
    <property type="entry name" value="RAB"/>
    <property type="match status" value="1"/>
</dbReference>